<dbReference type="InterPro" id="IPR041471">
    <property type="entry name" value="UvrB_inter"/>
</dbReference>
<dbReference type="SMART" id="SM00487">
    <property type="entry name" value="DEXDc"/>
    <property type="match status" value="1"/>
</dbReference>
<evidence type="ECO:0000256" key="3">
    <source>
        <dbReference type="ARBA" id="ARBA00022741"/>
    </source>
</evidence>
<dbReference type="InterPro" id="IPR011545">
    <property type="entry name" value="DEAD/DEAH_box_helicase_dom"/>
</dbReference>
<dbReference type="InterPro" id="IPR014001">
    <property type="entry name" value="Helicase_ATP-bd"/>
</dbReference>
<evidence type="ECO:0000256" key="4">
    <source>
        <dbReference type="ARBA" id="ARBA00022763"/>
    </source>
</evidence>
<dbReference type="Proteomes" id="UP001145145">
    <property type="component" value="Unassembled WGS sequence"/>
</dbReference>
<dbReference type="GO" id="GO:0005524">
    <property type="term" value="F:ATP binding"/>
    <property type="evidence" value="ECO:0007669"/>
    <property type="project" value="UniProtKB-UniRule"/>
</dbReference>
<dbReference type="NCBIfam" id="TIGR00580">
    <property type="entry name" value="mfd"/>
    <property type="match status" value="1"/>
</dbReference>
<dbReference type="PANTHER" id="PTHR47964:SF1">
    <property type="entry name" value="ATP-DEPENDENT DNA HELICASE HOMOLOG RECG, CHLOROPLASTIC"/>
    <property type="match status" value="1"/>
</dbReference>
<evidence type="ECO:0000313" key="16">
    <source>
        <dbReference type="EMBL" id="GLG04804.1"/>
    </source>
</evidence>
<dbReference type="InterPro" id="IPR036101">
    <property type="entry name" value="CarD-like/TRCF_RID_sf"/>
</dbReference>
<dbReference type="RefSeq" id="WP_118635815.1">
    <property type="nucleotide sequence ID" value="NZ_BSBO01000019.1"/>
</dbReference>
<keyword evidence="6" id="KW-0347">Helicase</keyword>
<evidence type="ECO:0000256" key="2">
    <source>
        <dbReference type="ARBA" id="ARBA00022490"/>
    </source>
</evidence>
<evidence type="ECO:0000256" key="7">
    <source>
        <dbReference type="ARBA" id="ARBA00022840"/>
    </source>
</evidence>
<evidence type="ECO:0000256" key="9">
    <source>
        <dbReference type="ARBA" id="ARBA00023204"/>
    </source>
</evidence>
<dbReference type="HAMAP" id="MF_00969">
    <property type="entry name" value="TRCF"/>
    <property type="match status" value="1"/>
</dbReference>
<dbReference type="GO" id="GO:0003678">
    <property type="term" value="F:DNA helicase activity"/>
    <property type="evidence" value="ECO:0007669"/>
    <property type="project" value="TreeGrafter"/>
</dbReference>
<dbReference type="PANTHER" id="PTHR47964">
    <property type="entry name" value="ATP-DEPENDENT DNA HELICASE HOMOLOG RECG, CHLOROPLASTIC"/>
    <property type="match status" value="1"/>
</dbReference>
<evidence type="ECO:0000259" key="14">
    <source>
        <dbReference type="PROSITE" id="PS51192"/>
    </source>
</evidence>
<dbReference type="GO" id="GO:0005737">
    <property type="term" value="C:cytoplasm"/>
    <property type="evidence" value="ECO:0007669"/>
    <property type="project" value="UniProtKB-SubCell"/>
</dbReference>
<proteinExistence type="inferred from homology"/>
<dbReference type="Gene3D" id="3.30.2060.10">
    <property type="entry name" value="Penicillin-binding protein 1b domain"/>
    <property type="match status" value="1"/>
</dbReference>
<accession>A0A9W6C628</accession>
<dbReference type="InterPro" id="IPR003711">
    <property type="entry name" value="CarD-like/TRCF_RID"/>
</dbReference>
<dbReference type="InterPro" id="IPR037235">
    <property type="entry name" value="TRCF-like_C_D7"/>
</dbReference>
<gene>
    <name evidence="13" type="primary">mfd</name>
    <name evidence="16" type="ORF">Selli1_19780</name>
</gene>
<dbReference type="Pfam" id="PF00271">
    <property type="entry name" value="Helicase_C"/>
    <property type="match status" value="1"/>
</dbReference>
<dbReference type="InterPro" id="IPR004576">
    <property type="entry name" value="Mfd"/>
</dbReference>
<dbReference type="SUPFAM" id="SSF141259">
    <property type="entry name" value="CarD-like"/>
    <property type="match status" value="1"/>
</dbReference>
<evidence type="ECO:0000256" key="13">
    <source>
        <dbReference type="HAMAP-Rule" id="MF_00969"/>
    </source>
</evidence>
<dbReference type="GO" id="GO:0000716">
    <property type="term" value="P:transcription-coupled nucleotide-excision repair, DNA damage recognition"/>
    <property type="evidence" value="ECO:0007669"/>
    <property type="project" value="UniProtKB-UniRule"/>
</dbReference>
<dbReference type="Pfam" id="PF00270">
    <property type="entry name" value="DEAD"/>
    <property type="match status" value="1"/>
</dbReference>
<dbReference type="InterPro" id="IPR001650">
    <property type="entry name" value="Helicase_C-like"/>
</dbReference>
<sequence>MKAFTEPLLELAEFETIQKTKYRGKGMIQIAGSTGSQKSHLAYALSGDGRRILYILADEEKAKEVLEEYQFLDGEVLFYPAKDFLFYRADIRGKYLVKQRMEVFRALKEEENVTVITTIGALMDGVRPPLKIDEEVFSVRTGETSDLEELVQRLSAMGYDREVQIEGPGQFAVRGGIVDIFPLTEEMPVRIEFWDDEIDSIRTFDAQTQRSIENREEITVYPARDEADEQEEVSFLRYFRPEETLLFLDEPARLYERGEVIEEEVRQARERREEEEKLPEGEKDIRIFPVHEIAGLINQYHSIGFTALEGKVKEFLVRDVYSILAKNVNPYNSSFEVLTRDLKRLKRNGYRVILLSGSRTRARRLAEDLRDYDLNSFYDEDPERLVKPGEILVSYGHVAVGYEYPMLKFTVISETDIFGKKKKKKRRRIYEGEKIQSFTDLKPGDYVVHENHGLGIYQGIEKIEIDRIEKDYMKISYAGGGNLYIPATQMDLIQKYASADAKKPKLNRLGGQDWERTKTRVRKAVQVIARDLVELYAARQEKEGYAYEPDTVWQKEFEEMFPFEETDDQAAAIEETKKDMESHKIMDRLICGDVGFGKTEVAIRAAFKAVQENKQVAFLVPTTILAQQHYNTLVQRMKDFPVRVDLMCRFRTPSQQKKTLEDLKKGQVDILVGTHRILSQDVCFKDLGLLVIDEEQRFGVQHKEKIKKLRENVDVLTLTATPIPRTLHMSLIGIRDMSVLEEAPMDRMPIQTYVMEYQDEMVREAIVRELSRQGQVYYVYNKVKDIAEITARVQSLVPEANVAYAHGQMREHQLERIMYDFINGDIDVLVSTTIIETGLDISNANTMIIHDADKLGLSQLYQLRGRVGRSNRMAYAFLLYRRDRLLREVAEKRLAAIREFTDLGSGFKIAMRDLEIRGAGNLLGEAQHGHMEAVGYDLYCKMLNEAVKNMKQGTSQEEAASFTTTVDLNVDAFIPASYIPDEYQKLDIYKRIALIETEEEMDDMMEELIDRFGDIPKKVQKLILIARLKAFAHSVYVTSIEQKGQTLKITMYERAKVRGEEIPKLLERRKGELVFKNDTPPYFLYEQKKRNRKEKDPDILEVVKNLLNDIKTLIVQEKPDIIG</sequence>
<dbReference type="SMART" id="SM00982">
    <property type="entry name" value="TRCF"/>
    <property type="match status" value="1"/>
</dbReference>
<dbReference type="Gene3D" id="3.90.1150.50">
    <property type="entry name" value="Transcription-repair-coupling factor, D7 domain"/>
    <property type="match status" value="1"/>
</dbReference>
<dbReference type="SMART" id="SM00490">
    <property type="entry name" value="HELICc"/>
    <property type="match status" value="1"/>
</dbReference>
<dbReference type="CDD" id="cd17991">
    <property type="entry name" value="DEXHc_TRCF"/>
    <property type="match status" value="1"/>
</dbReference>
<dbReference type="SMART" id="SM01058">
    <property type="entry name" value="CarD_TRCF"/>
    <property type="match status" value="1"/>
</dbReference>
<dbReference type="InterPro" id="IPR027417">
    <property type="entry name" value="P-loop_NTPase"/>
</dbReference>
<keyword evidence="5 13" id="KW-0378">Hydrolase</keyword>
<evidence type="ECO:0000256" key="6">
    <source>
        <dbReference type="ARBA" id="ARBA00022806"/>
    </source>
</evidence>
<keyword evidence="8 13" id="KW-0238">DNA-binding</keyword>
<dbReference type="FunFam" id="3.40.50.300:FF:000546">
    <property type="entry name" value="Transcription-repair-coupling factor"/>
    <property type="match status" value="1"/>
</dbReference>
<comment type="similarity">
    <text evidence="11 13">In the C-terminal section; belongs to the helicase family. RecG subfamily.</text>
</comment>
<dbReference type="PROSITE" id="PS51192">
    <property type="entry name" value="HELICASE_ATP_BIND_1"/>
    <property type="match status" value="1"/>
</dbReference>
<dbReference type="Gene3D" id="2.40.10.170">
    <property type="match status" value="1"/>
</dbReference>
<keyword evidence="7 13" id="KW-0067">ATP-binding</keyword>
<evidence type="ECO:0000256" key="10">
    <source>
        <dbReference type="ARBA" id="ARBA00061104"/>
    </source>
</evidence>
<organism evidence="16 17">
    <name type="scientific">Sellimonas catena</name>
    <dbReference type="NCBI Taxonomy" id="2994035"/>
    <lineage>
        <taxon>Bacteria</taxon>
        <taxon>Bacillati</taxon>
        <taxon>Bacillota</taxon>
        <taxon>Clostridia</taxon>
        <taxon>Lachnospirales</taxon>
        <taxon>Lachnospiraceae</taxon>
        <taxon>Sellimonas</taxon>
    </lineage>
</organism>
<evidence type="ECO:0000259" key="15">
    <source>
        <dbReference type="PROSITE" id="PS51194"/>
    </source>
</evidence>
<keyword evidence="9 13" id="KW-0234">DNA repair</keyword>
<dbReference type="SUPFAM" id="SSF143517">
    <property type="entry name" value="TRCF domain-like"/>
    <property type="match status" value="1"/>
</dbReference>
<name>A0A9W6C628_9FIRM</name>
<comment type="function">
    <text evidence="13">Couples transcription and DNA repair by recognizing RNA polymerase (RNAP) stalled at DNA lesions. Mediates ATP-dependent release of RNAP and its truncated transcript from the DNA, and recruitment of nucleotide excision repair machinery to the damaged site.</text>
</comment>
<dbReference type="Pfam" id="PF03461">
    <property type="entry name" value="TRCF"/>
    <property type="match status" value="1"/>
</dbReference>
<dbReference type="InterPro" id="IPR005118">
    <property type="entry name" value="TRCF_C"/>
</dbReference>
<comment type="similarity">
    <text evidence="10 13">In the N-terminal section; belongs to the UvrB family.</text>
</comment>
<dbReference type="Pfam" id="PF02559">
    <property type="entry name" value="CarD_TRCF_RID"/>
    <property type="match status" value="1"/>
</dbReference>
<keyword evidence="4 13" id="KW-0227">DNA damage</keyword>
<dbReference type="EC" id="3.6.4.-" evidence="13"/>
<dbReference type="PROSITE" id="PS51194">
    <property type="entry name" value="HELICASE_CTER"/>
    <property type="match status" value="1"/>
</dbReference>
<keyword evidence="3 13" id="KW-0547">Nucleotide-binding</keyword>
<keyword evidence="17" id="KW-1185">Reference proteome</keyword>
<keyword evidence="2 13" id="KW-0963">Cytoplasm</keyword>
<comment type="subcellular location">
    <subcellularLocation>
        <location evidence="1 13">Cytoplasm</location>
    </subcellularLocation>
</comment>
<dbReference type="GO" id="GO:0003684">
    <property type="term" value="F:damaged DNA binding"/>
    <property type="evidence" value="ECO:0007669"/>
    <property type="project" value="InterPro"/>
</dbReference>
<evidence type="ECO:0000313" key="17">
    <source>
        <dbReference type="Proteomes" id="UP001145145"/>
    </source>
</evidence>
<dbReference type="SUPFAM" id="SSF52540">
    <property type="entry name" value="P-loop containing nucleoside triphosphate hydrolases"/>
    <property type="match status" value="4"/>
</dbReference>
<dbReference type="Pfam" id="PF17757">
    <property type="entry name" value="UvrB_inter"/>
    <property type="match status" value="1"/>
</dbReference>
<dbReference type="GO" id="GO:0006355">
    <property type="term" value="P:regulation of DNA-templated transcription"/>
    <property type="evidence" value="ECO:0007669"/>
    <property type="project" value="UniProtKB-UniRule"/>
</dbReference>
<feature type="domain" description="Helicase C-terminal" evidence="15">
    <location>
        <begin position="749"/>
        <end position="915"/>
    </location>
</feature>
<dbReference type="Gene3D" id="3.40.50.300">
    <property type="entry name" value="P-loop containing nucleotide triphosphate hydrolases"/>
    <property type="match status" value="2"/>
</dbReference>
<evidence type="ECO:0000256" key="1">
    <source>
        <dbReference type="ARBA" id="ARBA00004496"/>
    </source>
</evidence>
<dbReference type="GO" id="GO:0016787">
    <property type="term" value="F:hydrolase activity"/>
    <property type="evidence" value="ECO:0007669"/>
    <property type="project" value="UniProtKB-KW"/>
</dbReference>
<evidence type="ECO:0000256" key="5">
    <source>
        <dbReference type="ARBA" id="ARBA00022801"/>
    </source>
</evidence>
<dbReference type="InterPro" id="IPR047112">
    <property type="entry name" value="RecG/Mfd"/>
</dbReference>
<evidence type="ECO:0000256" key="11">
    <source>
        <dbReference type="ARBA" id="ARBA00061399"/>
    </source>
</evidence>
<protein>
    <recommendedName>
        <fullName evidence="12 13">Transcription-repair-coupling factor</fullName>
        <shortName evidence="13">TRCF</shortName>
        <ecNumber evidence="13">3.6.4.-</ecNumber>
    </recommendedName>
</protein>
<comment type="caution">
    <text evidence="16">The sequence shown here is derived from an EMBL/GenBank/DDBJ whole genome shotgun (WGS) entry which is preliminary data.</text>
</comment>
<feature type="domain" description="Helicase ATP-binding" evidence="14">
    <location>
        <begin position="579"/>
        <end position="740"/>
    </location>
</feature>
<evidence type="ECO:0000256" key="8">
    <source>
        <dbReference type="ARBA" id="ARBA00023125"/>
    </source>
</evidence>
<evidence type="ECO:0000256" key="12">
    <source>
        <dbReference type="ARBA" id="ARBA00070128"/>
    </source>
</evidence>
<dbReference type="EMBL" id="BSBO01000019">
    <property type="protein sequence ID" value="GLG04804.1"/>
    <property type="molecule type" value="Genomic_DNA"/>
</dbReference>
<dbReference type="AlphaFoldDB" id="A0A9W6C628"/>
<reference evidence="16 17" key="1">
    <citation type="journal article" date="2023" name="Int. J. Syst. Evol. Microbiol.">
        <title>Sellimonas catena sp. nov., isolated from human faeces.</title>
        <authorList>
            <person name="Hisatomi A."/>
            <person name="Ohkuma M."/>
            <person name="Sakamoto M."/>
        </authorList>
    </citation>
    <scope>NUCLEOTIDE SEQUENCE [LARGE SCALE GENOMIC DNA]</scope>
    <source>
        <strain evidence="16 17">12EGH17</strain>
    </source>
</reference>